<evidence type="ECO:0000256" key="3">
    <source>
        <dbReference type="ARBA" id="ARBA00022692"/>
    </source>
</evidence>
<dbReference type="InterPro" id="IPR036259">
    <property type="entry name" value="MFS_trans_sf"/>
</dbReference>
<dbReference type="GO" id="GO:0022857">
    <property type="term" value="F:transmembrane transporter activity"/>
    <property type="evidence" value="ECO:0007669"/>
    <property type="project" value="InterPro"/>
</dbReference>
<feature type="transmembrane region" description="Helical" evidence="6">
    <location>
        <begin position="366"/>
        <end position="384"/>
    </location>
</feature>
<dbReference type="Pfam" id="PF07690">
    <property type="entry name" value="MFS_1"/>
    <property type="match status" value="1"/>
</dbReference>
<feature type="transmembrane region" description="Helical" evidence="6">
    <location>
        <begin position="7"/>
        <end position="29"/>
    </location>
</feature>
<dbReference type="Gene3D" id="1.20.1250.20">
    <property type="entry name" value="MFS general substrate transporter like domains"/>
    <property type="match status" value="1"/>
</dbReference>
<keyword evidence="4 6" id="KW-1133">Transmembrane helix</keyword>
<dbReference type="PROSITE" id="PS50850">
    <property type="entry name" value="MFS"/>
    <property type="match status" value="1"/>
</dbReference>
<keyword evidence="2" id="KW-1003">Cell membrane</keyword>
<dbReference type="Proteomes" id="UP000183371">
    <property type="component" value="Unassembled WGS sequence"/>
</dbReference>
<feature type="transmembrane region" description="Helical" evidence="6">
    <location>
        <begin position="165"/>
        <end position="182"/>
    </location>
</feature>
<evidence type="ECO:0000256" key="1">
    <source>
        <dbReference type="ARBA" id="ARBA00004651"/>
    </source>
</evidence>
<keyword evidence="9" id="KW-1185">Reference proteome</keyword>
<comment type="subcellular location">
    <subcellularLocation>
        <location evidence="1">Cell membrane</location>
        <topology evidence="1">Multi-pass membrane protein</topology>
    </subcellularLocation>
</comment>
<accession>A0A1I7CXV7</accession>
<name>A0A1I7CXV7_9HYPH</name>
<dbReference type="PANTHER" id="PTHR23513:SF6">
    <property type="entry name" value="MAJOR FACILITATOR SUPERFAMILY ASSOCIATED DOMAIN-CONTAINING PROTEIN"/>
    <property type="match status" value="1"/>
</dbReference>
<feature type="transmembrane region" description="Helical" evidence="6">
    <location>
        <begin position="73"/>
        <end position="92"/>
    </location>
</feature>
<evidence type="ECO:0000256" key="4">
    <source>
        <dbReference type="ARBA" id="ARBA00022989"/>
    </source>
</evidence>
<reference evidence="9" key="1">
    <citation type="submission" date="2016-10" db="EMBL/GenBank/DDBJ databases">
        <authorList>
            <person name="Varghese N."/>
            <person name="Submissions S."/>
        </authorList>
    </citation>
    <scope>NUCLEOTIDE SEQUENCE [LARGE SCALE GENOMIC DNA]</scope>
    <source>
        <strain evidence="9">DSM 17465</strain>
    </source>
</reference>
<gene>
    <name evidence="8" type="ORF">SAMN05444141_1073</name>
</gene>
<feature type="transmembrane region" description="Helical" evidence="6">
    <location>
        <begin position="249"/>
        <end position="267"/>
    </location>
</feature>
<evidence type="ECO:0000256" key="6">
    <source>
        <dbReference type="SAM" id="Phobius"/>
    </source>
</evidence>
<protein>
    <submittedName>
        <fullName evidence="8">Predicted arabinose efflux permease, MFS family</fullName>
    </submittedName>
</protein>
<organism evidence="8 9">
    <name type="scientific">Pseudovibrio denitrificans</name>
    <dbReference type="NCBI Taxonomy" id="258256"/>
    <lineage>
        <taxon>Bacteria</taxon>
        <taxon>Pseudomonadati</taxon>
        <taxon>Pseudomonadota</taxon>
        <taxon>Alphaproteobacteria</taxon>
        <taxon>Hyphomicrobiales</taxon>
        <taxon>Stappiaceae</taxon>
        <taxon>Pseudovibrio</taxon>
    </lineage>
</organism>
<dbReference type="RefSeq" id="WP_164845308.1">
    <property type="nucleotide sequence ID" value="NZ_FPBD01000007.1"/>
</dbReference>
<evidence type="ECO:0000256" key="2">
    <source>
        <dbReference type="ARBA" id="ARBA00022475"/>
    </source>
</evidence>
<proteinExistence type="predicted"/>
<feature type="transmembrane region" description="Helical" evidence="6">
    <location>
        <begin position="41"/>
        <end position="61"/>
    </location>
</feature>
<keyword evidence="3 6" id="KW-0812">Transmembrane</keyword>
<feature type="transmembrane region" description="Helical" evidence="6">
    <location>
        <begin position="213"/>
        <end position="237"/>
    </location>
</feature>
<dbReference type="SUPFAM" id="SSF103473">
    <property type="entry name" value="MFS general substrate transporter"/>
    <property type="match status" value="1"/>
</dbReference>
<sequence length="403" mass="42364">MKHSDTAVWRMTIVMAASGFAITIMKLALPALTGVLGHSSTSIGLVAGSIAVSWPLFGLLVGWGLDRYGRAPAFRAGLIIAAIVAVAFLIKADAGEHLLLLCALGVLIGVSEVLTETSSQTILPDLIGQEHLHKGNSMLQGAKTISATLGAPLVLALLLDYSVQSIFLLAFIGLILSFLVLPRPKRFTPSTQKGFRGFFDGAKLLWKRRDLRAFTVLVTLMATSWGAWFTLIVPFALQAEQLDLGASGVGYLVTAVGCGSLLGAFGYQRIRSKLGDTGTRAIDVVTTLLFILVSALGLGLTSVLLSAVLAGIGGVTWMISIAAYQQQTISGEALGRTVAAYRWMGWSGFFAGASLSGLSAEMLGLQSAFLLFALPAVAAVIIFWRAAPDHAQTRATPTAADTA</sequence>
<keyword evidence="5 6" id="KW-0472">Membrane</keyword>
<evidence type="ECO:0000256" key="5">
    <source>
        <dbReference type="ARBA" id="ARBA00023136"/>
    </source>
</evidence>
<evidence type="ECO:0000259" key="7">
    <source>
        <dbReference type="PROSITE" id="PS50850"/>
    </source>
</evidence>
<feature type="domain" description="Major facilitator superfamily (MFS) profile" evidence="7">
    <location>
        <begin position="7"/>
        <end position="391"/>
    </location>
</feature>
<dbReference type="InterPro" id="IPR020846">
    <property type="entry name" value="MFS_dom"/>
</dbReference>
<evidence type="ECO:0000313" key="9">
    <source>
        <dbReference type="Proteomes" id="UP000183371"/>
    </source>
</evidence>
<dbReference type="CDD" id="cd06173">
    <property type="entry name" value="MFS_MefA_like"/>
    <property type="match status" value="1"/>
</dbReference>
<dbReference type="GO" id="GO:0005886">
    <property type="term" value="C:plasma membrane"/>
    <property type="evidence" value="ECO:0007669"/>
    <property type="project" value="UniProtKB-SubCell"/>
</dbReference>
<evidence type="ECO:0000313" key="8">
    <source>
        <dbReference type="EMBL" id="SFU04244.1"/>
    </source>
</evidence>
<dbReference type="InterPro" id="IPR011701">
    <property type="entry name" value="MFS"/>
</dbReference>
<dbReference type="EMBL" id="FPBD01000007">
    <property type="protein sequence ID" value="SFU04244.1"/>
    <property type="molecule type" value="Genomic_DNA"/>
</dbReference>
<dbReference type="AlphaFoldDB" id="A0A1I7CXV7"/>
<dbReference type="PANTHER" id="PTHR23513">
    <property type="entry name" value="INTEGRAL MEMBRANE EFFLUX PROTEIN-RELATED"/>
    <property type="match status" value="1"/>
</dbReference>